<keyword evidence="4" id="KW-1185">Reference proteome</keyword>
<gene>
    <name evidence="3" type="ORF">Q7A36_19565</name>
</gene>
<evidence type="ECO:0000256" key="2">
    <source>
        <dbReference type="SAM" id="MobiDB-lite"/>
    </source>
</evidence>
<comment type="caution">
    <text evidence="3">The sequence shown here is derived from an EMBL/GenBank/DDBJ whole genome shotgun (WGS) entry which is preliminary data.</text>
</comment>
<feature type="region of interest" description="Disordered" evidence="2">
    <location>
        <begin position="132"/>
        <end position="159"/>
    </location>
</feature>
<accession>A0ABT9E317</accession>
<dbReference type="RefSeq" id="WP_305105422.1">
    <property type="nucleotide sequence ID" value="NZ_JAUTWS010000019.1"/>
</dbReference>
<feature type="coiled-coil region" evidence="1">
    <location>
        <begin position="17"/>
        <end position="90"/>
    </location>
</feature>
<name>A0ABT9E317_9PROT</name>
<reference evidence="3 4" key="1">
    <citation type="submission" date="2023-08" db="EMBL/GenBank/DDBJ databases">
        <title>The draft genome sequence of Paracraurococcus sp. LOR1-02.</title>
        <authorList>
            <person name="Kingkaew E."/>
            <person name="Tanasupawat S."/>
        </authorList>
    </citation>
    <scope>NUCLEOTIDE SEQUENCE [LARGE SCALE GENOMIC DNA]</scope>
    <source>
        <strain evidence="3 4">LOR1-02</strain>
    </source>
</reference>
<protein>
    <submittedName>
        <fullName evidence="3">Uncharacterized protein</fullName>
    </submittedName>
</protein>
<sequence length="184" mass="20293">MSTDSSSANSPPLEAVLSALDRLAGDLRLRAEAAERRAEAAESQIDLEREARLSAEARAAQCDQSARDMLRRAEAMEAAVQDRIERLRHDLLDAIGEAVTAARGTTAAHQSRPPDDAGRFAAERQERVPPLKLGPELAHIPQPAAGRMSGSSEPSPRKWGEERGYAWVEDEPGPSWWSRLFRRY</sequence>
<keyword evidence="1" id="KW-0175">Coiled coil</keyword>
<evidence type="ECO:0000313" key="3">
    <source>
        <dbReference type="EMBL" id="MDO9710560.1"/>
    </source>
</evidence>
<organism evidence="3 4">
    <name type="scientific">Paracraurococcus lichenis</name>
    <dbReference type="NCBI Taxonomy" id="3064888"/>
    <lineage>
        <taxon>Bacteria</taxon>
        <taxon>Pseudomonadati</taxon>
        <taxon>Pseudomonadota</taxon>
        <taxon>Alphaproteobacteria</taxon>
        <taxon>Acetobacterales</taxon>
        <taxon>Roseomonadaceae</taxon>
        <taxon>Paracraurococcus</taxon>
    </lineage>
</organism>
<dbReference type="Proteomes" id="UP001243009">
    <property type="component" value="Unassembled WGS sequence"/>
</dbReference>
<proteinExistence type="predicted"/>
<evidence type="ECO:0000256" key="1">
    <source>
        <dbReference type="SAM" id="Coils"/>
    </source>
</evidence>
<dbReference type="EMBL" id="JAUTWS010000019">
    <property type="protein sequence ID" value="MDO9710560.1"/>
    <property type="molecule type" value="Genomic_DNA"/>
</dbReference>
<evidence type="ECO:0000313" key="4">
    <source>
        <dbReference type="Proteomes" id="UP001243009"/>
    </source>
</evidence>